<organism evidence="1 2">
    <name type="scientific">Gallintestinimicrobium propionicum</name>
    <dbReference type="NCBI Taxonomy" id="2981770"/>
    <lineage>
        <taxon>Bacteria</taxon>
        <taxon>Bacillati</taxon>
        <taxon>Bacillota</taxon>
        <taxon>Clostridia</taxon>
        <taxon>Lachnospirales</taxon>
        <taxon>Lachnospiraceae</taxon>
        <taxon>Gallintestinimicrobium</taxon>
    </lineage>
</organism>
<comment type="caution">
    <text evidence="1">The sequence shown here is derived from an EMBL/GenBank/DDBJ whole genome shotgun (WGS) entry which is preliminary data.</text>
</comment>
<dbReference type="RefSeq" id="WP_308727405.1">
    <property type="nucleotide sequence ID" value="NZ_JAJEQF010000001.1"/>
</dbReference>
<keyword evidence="2" id="KW-1185">Reference proteome</keyword>
<sequence>MMEEIISLARECIGEMLKMSPDEIEAFRQEWLQRLDSKQNAENFSKVRQFVNDTCDCALNQVMQKTA</sequence>
<accession>A0AAE3AST6</accession>
<name>A0AAE3AST6_9FIRM</name>
<reference evidence="1 2" key="1">
    <citation type="submission" date="2021-10" db="EMBL/GenBank/DDBJ databases">
        <title>Anaerobic single-cell dispensing facilitates the cultivation of human gut bacteria.</title>
        <authorList>
            <person name="Afrizal A."/>
        </authorList>
    </citation>
    <scope>NUCLEOTIDE SEQUENCE [LARGE SCALE GENOMIC DNA]</scope>
    <source>
        <strain evidence="1 2">CLA-AA-H244</strain>
    </source>
</reference>
<dbReference type="Proteomes" id="UP001199355">
    <property type="component" value="Unassembled WGS sequence"/>
</dbReference>
<protein>
    <submittedName>
        <fullName evidence="1">Uncharacterized protein</fullName>
    </submittedName>
</protein>
<dbReference type="EMBL" id="JAJEQF010000001">
    <property type="protein sequence ID" value="MCC2166165.1"/>
    <property type="molecule type" value="Genomic_DNA"/>
</dbReference>
<proteinExistence type="predicted"/>
<dbReference type="AlphaFoldDB" id="A0AAE3AST6"/>
<evidence type="ECO:0000313" key="1">
    <source>
        <dbReference type="EMBL" id="MCC2166165.1"/>
    </source>
</evidence>
<gene>
    <name evidence="1" type="ORF">LKD45_00360</name>
</gene>
<evidence type="ECO:0000313" key="2">
    <source>
        <dbReference type="Proteomes" id="UP001199355"/>
    </source>
</evidence>